<evidence type="ECO:0000313" key="3">
    <source>
        <dbReference type="EMBL" id="EJK46874.1"/>
    </source>
</evidence>
<comment type="caution">
    <text evidence="3">The sequence shown here is derived from an EMBL/GenBank/DDBJ whole genome shotgun (WGS) entry which is preliminary data.</text>
</comment>
<dbReference type="EMBL" id="AGNL01047488">
    <property type="protein sequence ID" value="EJK46874.1"/>
    <property type="molecule type" value="Genomic_DNA"/>
</dbReference>
<feature type="coiled-coil region" evidence="1">
    <location>
        <begin position="191"/>
        <end position="218"/>
    </location>
</feature>
<keyword evidence="4" id="KW-1185">Reference proteome</keyword>
<reference evidence="3 4" key="1">
    <citation type="journal article" date="2012" name="Genome Biol.">
        <title>Genome and low-iron response of an oceanic diatom adapted to chronic iron limitation.</title>
        <authorList>
            <person name="Lommer M."/>
            <person name="Specht M."/>
            <person name="Roy A.S."/>
            <person name="Kraemer L."/>
            <person name="Andreson R."/>
            <person name="Gutowska M.A."/>
            <person name="Wolf J."/>
            <person name="Bergner S.V."/>
            <person name="Schilhabel M.B."/>
            <person name="Klostermeier U.C."/>
            <person name="Beiko R.G."/>
            <person name="Rosenstiel P."/>
            <person name="Hippler M."/>
            <person name="Laroche J."/>
        </authorList>
    </citation>
    <scope>NUCLEOTIDE SEQUENCE [LARGE SCALE GENOMIC DNA]</scope>
    <source>
        <strain evidence="3 4">CCMP1005</strain>
    </source>
</reference>
<dbReference type="AlphaFoldDB" id="K0R4X2"/>
<feature type="region of interest" description="Disordered" evidence="2">
    <location>
        <begin position="261"/>
        <end position="285"/>
    </location>
</feature>
<name>K0R4X2_THAOC</name>
<organism evidence="3 4">
    <name type="scientific">Thalassiosira oceanica</name>
    <name type="common">Marine diatom</name>
    <dbReference type="NCBI Taxonomy" id="159749"/>
    <lineage>
        <taxon>Eukaryota</taxon>
        <taxon>Sar</taxon>
        <taxon>Stramenopiles</taxon>
        <taxon>Ochrophyta</taxon>
        <taxon>Bacillariophyta</taxon>
        <taxon>Coscinodiscophyceae</taxon>
        <taxon>Thalassiosirophycidae</taxon>
        <taxon>Thalassiosirales</taxon>
        <taxon>Thalassiosiraceae</taxon>
        <taxon>Thalassiosira</taxon>
    </lineage>
</organism>
<protein>
    <submittedName>
        <fullName evidence="3">Uncharacterized protein</fullName>
    </submittedName>
</protein>
<feature type="region of interest" description="Disordered" evidence="2">
    <location>
        <begin position="160"/>
        <end position="179"/>
    </location>
</feature>
<feature type="region of interest" description="Disordered" evidence="2">
    <location>
        <begin position="1"/>
        <end position="115"/>
    </location>
</feature>
<keyword evidence="1" id="KW-0175">Coiled coil</keyword>
<accession>K0R4X2</accession>
<dbReference type="eggNOG" id="ENOG502QZ1I">
    <property type="taxonomic scope" value="Eukaryota"/>
</dbReference>
<feature type="compositionally biased region" description="Polar residues" evidence="2">
    <location>
        <begin position="1"/>
        <end position="26"/>
    </location>
</feature>
<dbReference type="Proteomes" id="UP000266841">
    <property type="component" value="Unassembled WGS sequence"/>
</dbReference>
<evidence type="ECO:0000313" key="4">
    <source>
        <dbReference type="Proteomes" id="UP000266841"/>
    </source>
</evidence>
<sequence>MLHIGNPTTRRSVLGNNENSLSQQRAKSLGENGFVRKKTAFDENATKTPHGKKEGKGATAGQTTQRRRRALGDISNRKGGQSSSAAGGGGKGKIVLKPAATGGNGRQIKSNNNNKILFPSTAAKNRQVKFSKAASETSRGSGINNTVKPRTRAVEHDDIYGPTTRWAPSQDFDEERRSPFDTVPKEELEIMDDLFDEIEEQDRRKAEARDRAERRRDEELELKMIRDINDDYLADDIGVVSDGSDDPLGLAERLPWEIEDDEIFGDPADERRRSGCDPHSLWGEL</sequence>
<feature type="compositionally biased region" description="Basic and acidic residues" evidence="2">
    <location>
        <begin position="39"/>
        <end position="56"/>
    </location>
</feature>
<proteinExistence type="predicted"/>
<evidence type="ECO:0000256" key="1">
    <source>
        <dbReference type="SAM" id="Coils"/>
    </source>
</evidence>
<dbReference type="OMA" id="RDINDDY"/>
<evidence type="ECO:0000256" key="2">
    <source>
        <dbReference type="SAM" id="MobiDB-lite"/>
    </source>
</evidence>
<dbReference type="OrthoDB" id="10674312at2759"/>
<gene>
    <name evidence="3" type="ORF">THAOC_34444</name>
</gene>